<feature type="domain" description="Nucleoside phosphorylase" evidence="2">
    <location>
        <begin position="7"/>
        <end position="273"/>
    </location>
</feature>
<dbReference type="PANTHER" id="PTHR46082:SF6">
    <property type="entry name" value="AAA+ ATPASE DOMAIN-CONTAINING PROTEIN-RELATED"/>
    <property type="match status" value="1"/>
</dbReference>
<gene>
    <name evidence="5" type="ORF">Vau01_064670</name>
</gene>
<feature type="compositionally biased region" description="Basic and acidic residues" evidence="1">
    <location>
        <begin position="154"/>
        <end position="170"/>
    </location>
</feature>
<feature type="domain" description="vWA-MoxR associated protein C-terminal" evidence="4">
    <location>
        <begin position="452"/>
        <end position="676"/>
    </location>
</feature>
<reference evidence="5" key="1">
    <citation type="submission" date="2021-01" db="EMBL/GenBank/DDBJ databases">
        <title>Whole genome shotgun sequence of Virgisporangium aurantiacum NBRC 16421.</title>
        <authorList>
            <person name="Komaki H."/>
            <person name="Tamura T."/>
        </authorList>
    </citation>
    <scope>NUCLEOTIDE SEQUENCE</scope>
    <source>
        <strain evidence="5">NBRC 16421</strain>
    </source>
</reference>
<dbReference type="EMBL" id="BOPG01000044">
    <property type="protein sequence ID" value="GIJ58951.1"/>
    <property type="molecule type" value="Genomic_DNA"/>
</dbReference>
<comment type="caution">
    <text evidence="5">The sequence shown here is derived from an EMBL/GenBank/DDBJ whole genome shotgun (WGS) entry which is preliminary data.</text>
</comment>
<dbReference type="InterPro" id="IPR000845">
    <property type="entry name" value="Nucleoside_phosphorylase_d"/>
</dbReference>
<keyword evidence="6" id="KW-1185">Reference proteome</keyword>
<evidence type="ECO:0000313" key="5">
    <source>
        <dbReference type="EMBL" id="GIJ58951.1"/>
    </source>
</evidence>
<evidence type="ECO:0000259" key="2">
    <source>
        <dbReference type="Pfam" id="PF01048"/>
    </source>
</evidence>
<dbReference type="InterPro" id="IPR045555">
    <property type="entry name" value="VMAP-M0"/>
</dbReference>
<proteinExistence type="predicted"/>
<dbReference type="Pfam" id="PF01048">
    <property type="entry name" value="PNP_UDP_1"/>
    <property type="match status" value="1"/>
</dbReference>
<evidence type="ECO:0000259" key="3">
    <source>
        <dbReference type="Pfam" id="PF19916"/>
    </source>
</evidence>
<dbReference type="PANTHER" id="PTHR46082">
    <property type="entry name" value="ATP/GTP-BINDING PROTEIN-RELATED"/>
    <property type="match status" value="1"/>
</dbReference>
<dbReference type="AlphaFoldDB" id="A0A8J3Z7T2"/>
<evidence type="ECO:0000313" key="6">
    <source>
        <dbReference type="Proteomes" id="UP000612585"/>
    </source>
</evidence>
<protein>
    <recommendedName>
        <fullName evidence="7">Nucleoside phosphorylase domain-containing protein</fullName>
    </recommendedName>
</protein>
<name>A0A8J3Z7T2_9ACTN</name>
<dbReference type="InterPro" id="IPR045450">
    <property type="entry name" value="VMAP_C"/>
</dbReference>
<dbReference type="Proteomes" id="UP000612585">
    <property type="component" value="Unassembled WGS sequence"/>
</dbReference>
<dbReference type="Pfam" id="PF19916">
    <property type="entry name" value="VMAP-M0"/>
    <property type="match status" value="1"/>
</dbReference>
<dbReference type="Gene3D" id="3.40.50.1580">
    <property type="entry name" value="Nucleoside phosphorylase domain"/>
    <property type="match status" value="1"/>
</dbReference>
<dbReference type="GO" id="GO:0009116">
    <property type="term" value="P:nucleoside metabolic process"/>
    <property type="evidence" value="ECO:0007669"/>
    <property type="project" value="InterPro"/>
</dbReference>
<accession>A0A8J3Z7T2</accession>
<sequence>MLGEVNVGIITALPIEFAAMESLLIGVRQVHPPGDPNTYSVATLPSNDDDQSHRVALVTLPEQVGTRSAAVTCSDMLRSFPAIKCVIMVGIAGGIPKPHNPPKHVRLGDVVVATKGIVDYGHGRQVDGEHHPRRQTDGMVSSWLSRAVSALRTEHARGRRPWEQLLDPHRTSQAGQSPRPSADADVLYARGLVVQHPDHTESGHPASYPKIHYGAVASADVLVRDEVARDNLATEFPDLMAIEMEGAGIAASTAAHDLPWFMVRGITDYCDNVGKNDVWHPYAAYAAAAYVKALLAAAPPNVRVLPLFPREVHDRVRKVLRHVSGVDVGRVWRATVPDLPEPPAGVFDTPERAFSHLSAMNADTAGLHPTVRFVDGLGDACADVETAQRLHQDAEALAALTRSGRELEAWRRRPFPPEPDPDRSQPCLMIEIDWDGIDGQMCNIGSYLQDAVGSWRPRPGPGFEQVRLDAAEQRVGELVDRLEQEEWHSGQVTIEFFLPVGLLNLPVEWWRPHTTRQRPLPPLCVDYPVVVRSLERMHRSARPRIWRNRWNALSSAQLRNVHWGADPKTMQDLAAWEVQLRADQGLTSVVLSSSPDSWPGEDELDTALQAEVPVIVWDRHVPPVPESKETIRRLVGGALMNLPKRIRDLRAEAAGRISRGDAEHPGQFVALLWDDPERTVPPDTVQP</sequence>
<dbReference type="InterPro" id="IPR035994">
    <property type="entry name" value="Nucleoside_phosphorylase_sf"/>
</dbReference>
<feature type="domain" description="vWA-MoxR associated protein middle region 0" evidence="3">
    <location>
        <begin position="309"/>
        <end position="412"/>
    </location>
</feature>
<feature type="region of interest" description="Disordered" evidence="1">
    <location>
        <begin position="154"/>
        <end position="182"/>
    </location>
</feature>
<dbReference type="SUPFAM" id="SSF53167">
    <property type="entry name" value="Purine and uridine phosphorylases"/>
    <property type="match status" value="1"/>
</dbReference>
<evidence type="ECO:0000256" key="1">
    <source>
        <dbReference type="SAM" id="MobiDB-lite"/>
    </source>
</evidence>
<dbReference type="GO" id="GO:0003824">
    <property type="term" value="F:catalytic activity"/>
    <property type="evidence" value="ECO:0007669"/>
    <property type="project" value="InterPro"/>
</dbReference>
<dbReference type="Pfam" id="PF20028">
    <property type="entry name" value="VMAP-C"/>
    <property type="match status" value="1"/>
</dbReference>
<evidence type="ECO:0000259" key="4">
    <source>
        <dbReference type="Pfam" id="PF20028"/>
    </source>
</evidence>
<organism evidence="5 6">
    <name type="scientific">Virgisporangium aurantiacum</name>
    <dbReference type="NCBI Taxonomy" id="175570"/>
    <lineage>
        <taxon>Bacteria</taxon>
        <taxon>Bacillati</taxon>
        <taxon>Actinomycetota</taxon>
        <taxon>Actinomycetes</taxon>
        <taxon>Micromonosporales</taxon>
        <taxon>Micromonosporaceae</taxon>
        <taxon>Virgisporangium</taxon>
    </lineage>
</organism>
<evidence type="ECO:0008006" key="7">
    <source>
        <dbReference type="Google" id="ProtNLM"/>
    </source>
</evidence>
<dbReference type="RefSeq" id="WP_204000489.1">
    <property type="nucleotide sequence ID" value="NZ_BOPG01000044.1"/>
</dbReference>
<dbReference type="InterPro" id="IPR053137">
    <property type="entry name" value="NLR-like"/>
</dbReference>